<dbReference type="AlphaFoldDB" id="A0A0C3BW67"/>
<dbReference type="InterPro" id="IPR011990">
    <property type="entry name" value="TPR-like_helical_dom_sf"/>
</dbReference>
<evidence type="ECO:0000256" key="2">
    <source>
        <dbReference type="PROSITE-ProRule" id="PRU00708"/>
    </source>
</evidence>
<dbReference type="PANTHER" id="PTHR47942">
    <property type="entry name" value="TETRATRICOPEPTIDE REPEAT (TPR)-LIKE SUPERFAMILY PROTEIN-RELATED"/>
    <property type="match status" value="1"/>
</dbReference>
<dbReference type="STRING" id="765440.A0A0C3BW67"/>
<feature type="compositionally biased region" description="Polar residues" evidence="3">
    <location>
        <begin position="43"/>
        <end position="66"/>
    </location>
</feature>
<dbReference type="PROSITE" id="PS51375">
    <property type="entry name" value="PPR"/>
    <property type="match status" value="1"/>
</dbReference>
<name>A0A0C3BW67_PILCF</name>
<evidence type="ECO:0000313" key="4">
    <source>
        <dbReference type="EMBL" id="KIM90793.1"/>
    </source>
</evidence>
<proteinExistence type="predicted"/>
<dbReference type="PANTHER" id="PTHR47942:SF63">
    <property type="entry name" value="PENTATRICOPEPTIDE REPEAT-CONTAINING PROTEIN"/>
    <property type="match status" value="1"/>
</dbReference>
<dbReference type="InParanoid" id="A0A0C3BW67"/>
<reference evidence="5" key="2">
    <citation type="submission" date="2015-01" db="EMBL/GenBank/DDBJ databases">
        <title>Evolutionary Origins and Diversification of the Mycorrhizal Mutualists.</title>
        <authorList>
            <consortium name="DOE Joint Genome Institute"/>
            <consortium name="Mycorrhizal Genomics Consortium"/>
            <person name="Kohler A."/>
            <person name="Kuo A."/>
            <person name="Nagy L.G."/>
            <person name="Floudas D."/>
            <person name="Copeland A."/>
            <person name="Barry K.W."/>
            <person name="Cichocki N."/>
            <person name="Veneault-Fourrey C."/>
            <person name="LaButti K."/>
            <person name="Lindquist E.A."/>
            <person name="Lipzen A."/>
            <person name="Lundell T."/>
            <person name="Morin E."/>
            <person name="Murat C."/>
            <person name="Riley R."/>
            <person name="Ohm R."/>
            <person name="Sun H."/>
            <person name="Tunlid A."/>
            <person name="Henrissat B."/>
            <person name="Grigoriev I.V."/>
            <person name="Hibbett D.S."/>
            <person name="Martin F."/>
        </authorList>
    </citation>
    <scope>NUCLEOTIDE SEQUENCE [LARGE SCALE GENOMIC DNA]</scope>
    <source>
        <strain evidence="5">F 1598</strain>
    </source>
</reference>
<evidence type="ECO:0000313" key="5">
    <source>
        <dbReference type="Proteomes" id="UP000054166"/>
    </source>
</evidence>
<dbReference type="HOGENOM" id="CLU_026239_0_0_1"/>
<feature type="region of interest" description="Disordered" evidence="3">
    <location>
        <begin position="37"/>
        <end position="85"/>
    </location>
</feature>
<reference evidence="4 5" key="1">
    <citation type="submission" date="2014-04" db="EMBL/GenBank/DDBJ databases">
        <authorList>
            <consortium name="DOE Joint Genome Institute"/>
            <person name="Kuo A."/>
            <person name="Tarkka M."/>
            <person name="Buscot F."/>
            <person name="Kohler A."/>
            <person name="Nagy L.G."/>
            <person name="Floudas D."/>
            <person name="Copeland A."/>
            <person name="Barry K.W."/>
            <person name="Cichocki N."/>
            <person name="Veneault-Fourrey C."/>
            <person name="LaButti K."/>
            <person name="Lindquist E.A."/>
            <person name="Lipzen A."/>
            <person name="Lundell T."/>
            <person name="Morin E."/>
            <person name="Murat C."/>
            <person name="Sun H."/>
            <person name="Tunlid A."/>
            <person name="Henrissat B."/>
            <person name="Grigoriev I.V."/>
            <person name="Hibbett D.S."/>
            <person name="Martin F."/>
            <person name="Nordberg H.P."/>
            <person name="Cantor M.N."/>
            <person name="Hua S.X."/>
        </authorList>
    </citation>
    <scope>NUCLEOTIDE SEQUENCE [LARGE SCALE GENOMIC DNA]</scope>
    <source>
        <strain evidence="4 5">F 1598</strain>
    </source>
</reference>
<dbReference type="EMBL" id="KN832972">
    <property type="protein sequence ID" value="KIM90793.1"/>
    <property type="molecule type" value="Genomic_DNA"/>
</dbReference>
<dbReference type="Proteomes" id="UP000054166">
    <property type="component" value="Unassembled WGS sequence"/>
</dbReference>
<dbReference type="Pfam" id="PF13041">
    <property type="entry name" value="PPR_2"/>
    <property type="match status" value="1"/>
</dbReference>
<feature type="repeat" description="PPR" evidence="2">
    <location>
        <begin position="128"/>
        <end position="162"/>
    </location>
</feature>
<keyword evidence="1" id="KW-0677">Repeat</keyword>
<evidence type="ECO:0000256" key="3">
    <source>
        <dbReference type="SAM" id="MobiDB-lite"/>
    </source>
</evidence>
<dbReference type="Gene3D" id="1.25.40.10">
    <property type="entry name" value="Tetratricopeptide repeat domain"/>
    <property type="match status" value="2"/>
</dbReference>
<feature type="compositionally biased region" description="Polar residues" evidence="3">
    <location>
        <begin position="636"/>
        <end position="645"/>
    </location>
</feature>
<dbReference type="InterPro" id="IPR002885">
    <property type="entry name" value="PPR_rpt"/>
</dbReference>
<feature type="region of interest" description="Disordered" evidence="3">
    <location>
        <begin position="611"/>
        <end position="650"/>
    </location>
</feature>
<accession>A0A0C3BW67</accession>
<organism evidence="4 5">
    <name type="scientific">Piloderma croceum (strain F 1598)</name>
    <dbReference type="NCBI Taxonomy" id="765440"/>
    <lineage>
        <taxon>Eukaryota</taxon>
        <taxon>Fungi</taxon>
        <taxon>Dikarya</taxon>
        <taxon>Basidiomycota</taxon>
        <taxon>Agaricomycotina</taxon>
        <taxon>Agaricomycetes</taxon>
        <taxon>Agaricomycetidae</taxon>
        <taxon>Atheliales</taxon>
        <taxon>Atheliaceae</taxon>
        <taxon>Piloderma</taxon>
    </lineage>
</organism>
<keyword evidence="5" id="KW-1185">Reference proteome</keyword>
<protein>
    <recommendedName>
        <fullName evidence="6">Pentacotripeptide-repeat region of PRORP domain-containing protein</fullName>
    </recommendedName>
</protein>
<gene>
    <name evidence="4" type="ORF">PILCRDRAFT_59232</name>
</gene>
<dbReference type="InterPro" id="IPR051222">
    <property type="entry name" value="PPR/CCM1_RNA-binding"/>
</dbReference>
<evidence type="ECO:0008006" key="6">
    <source>
        <dbReference type="Google" id="ProtNLM"/>
    </source>
</evidence>
<sequence>MLRSTGRTIRKADPQFHLLTWTCHAKPLLHRFITSVPRPPIPSNASGSNTRSSAHTLASDTPQKSFRNPRYKHPPSTQTTKIKKAPGHRFKRLLEPHILSQRLKRLCDGGQLEVAIDMLKNAPLDSQNTPVWNTLIWEVLKAQRWNLSYKLYTDMKRRGLSPTTRTYQTMFSGLSRIDHWPTHSVQLNHAHQLYDYFLKHLQAVKFHTPDSDELSISPLAKYIKILGDAGDFQRIFNIYYAMDSEGPLSPNQDIFTAMFQVLSARRRTNGYDSAISHSQNSSTAKLLWTQMEKASQKSPGFAIDSHLIAMSIRALSEGRPSDQEFALDIVHDRLGLVRPGEAPVNFANTELSVHTLAAALESCNNMQKPKLCIHYLQQVMHPRYTSPQGTRSRVHLVDRGHIEQGLKAHVTLAQSGVPGQSIQAVETLQWMLRSEITQSNVKLRPQSTTFNLVLSVCRAQGDWEGATRTFHLISGYQSEDFADSEASKKAKPAMEVRSKGRNLAPDAEVMSSMVRTALATMIPANIRQSLRMVDCLDVDRLLSTQKISADSLPQPKKAAKLQAFFHEKLAVAVDEAVNSLTRTQGGRELHADEMARWRHLQARAKAFLRDKESVKTRRTQAENARSEKKYVVEESALQSTQQPRPNHNPPEELLVTDTDLNFLYDQPVRRHVKARVIVRA</sequence>
<evidence type="ECO:0000256" key="1">
    <source>
        <dbReference type="ARBA" id="ARBA00022737"/>
    </source>
</evidence>
<dbReference type="OrthoDB" id="185373at2759"/>